<name>A0A1D2JJ53_PARBR</name>
<dbReference type="AlphaFoldDB" id="A0A1D2JJ53"/>
<dbReference type="VEuPathDB" id="FungiDB:PADG_12333"/>
<dbReference type="Proteomes" id="UP000242814">
    <property type="component" value="Unassembled WGS sequence"/>
</dbReference>
<evidence type="ECO:0000256" key="1">
    <source>
        <dbReference type="SAM" id="MobiDB-lite"/>
    </source>
</evidence>
<gene>
    <name evidence="2" type="ORF">ACO22_02325</name>
</gene>
<sequence length="149" mass="17826">MDHQGKYKNPQSKRRFPMFLSAPSQLRRQYRGNQLWNRQVFLRMSLTEGSHNRQRRFDGANSSAAPRTFPPVNHHLLRVYKSLLRRNRIVTQELNTLKQHLETLQPSRSLHEIMDWEPIPPADTHHQQQQQQQQGQQWWRILDMPNSAS</sequence>
<comment type="caution">
    <text evidence="2">The sequence shown here is derived from an EMBL/GenBank/DDBJ whole genome shotgun (WGS) entry which is preliminary data.</text>
</comment>
<feature type="compositionally biased region" description="Low complexity" evidence="1">
    <location>
        <begin position="127"/>
        <end position="136"/>
    </location>
</feature>
<accession>A0A1D2JJ53</accession>
<evidence type="ECO:0000313" key="3">
    <source>
        <dbReference type="Proteomes" id="UP000242814"/>
    </source>
</evidence>
<proteinExistence type="predicted"/>
<reference evidence="2 3" key="1">
    <citation type="submission" date="2016-06" db="EMBL/GenBank/DDBJ databases">
        <authorList>
            <person name="Kjaerup R.B."/>
            <person name="Dalgaard T.S."/>
            <person name="Juul-Madsen H.R."/>
        </authorList>
    </citation>
    <scope>NUCLEOTIDE SEQUENCE [LARGE SCALE GENOMIC DNA]</scope>
    <source>
        <strain evidence="2 3">Pb300</strain>
    </source>
</reference>
<organism evidence="2 3">
    <name type="scientific">Paracoccidioides brasiliensis</name>
    <dbReference type="NCBI Taxonomy" id="121759"/>
    <lineage>
        <taxon>Eukaryota</taxon>
        <taxon>Fungi</taxon>
        <taxon>Dikarya</taxon>
        <taxon>Ascomycota</taxon>
        <taxon>Pezizomycotina</taxon>
        <taxon>Eurotiomycetes</taxon>
        <taxon>Eurotiomycetidae</taxon>
        <taxon>Onygenales</taxon>
        <taxon>Ajellomycetaceae</taxon>
        <taxon>Paracoccidioides</taxon>
    </lineage>
</organism>
<feature type="region of interest" description="Disordered" evidence="1">
    <location>
        <begin position="117"/>
        <end position="136"/>
    </location>
</feature>
<evidence type="ECO:0000313" key="2">
    <source>
        <dbReference type="EMBL" id="ODH38474.1"/>
    </source>
</evidence>
<dbReference type="VEuPathDB" id="FungiDB:PABG_06286"/>
<dbReference type="EMBL" id="LZYO01000069">
    <property type="protein sequence ID" value="ODH38474.1"/>
    <property type="molecule type" value="Genomic_DNA"/>
</dbReference>
<protein>
    <submittedName>
        <fullName evidence="2">Uncharacterized protein</fullName>
    </submittedName>
</protein>